<feature type="domain" description="Flagellar hook-associated protein 2 N-terminal" evidence="6">
    <location>
        <begin position="30"/>
        <end position="109"/>
    </location>
</feature>
<name>A0A2N5H7F8_9BACI</name>
<evidence type="ECO:0000256" key="4">
    <source>
        <dbReference type="ARBA" id="ARBA00023143"/>
    </source>
</evidence>
<comment type="caution">
    <text evidence="8">The sequence shown here is derived from an EMBL/GenBank/DDBJ whole genome shotgun (WGS) entry which is preliminary data.</text>
</comment>
<gene>
    <name evidence="8" type="ORF">CVD27_25140</name>
</gene>
<comment type="function">
    <text evidence="5">Required for morphogenesis and for the elongation of the flagellar filament by facilitating polymerization of the flagellin monomers at the tip of growing filament. Forms a capping structure, which prevents flagellin subunits (transported through the central channel of the flagellum) from leaking out without polymerization at the distal end.</text>
</comment>
<dbReference type="GO" id="GO:0005576">
    <property type="term" value="C:extracellular region"/>
    <property type="evidence" value="ECO:0007669"/>
    <property type="project" value="UniProtKB-SubCell"/>
</dbReference>
<dbReference type="Gene3D" id="3.30.70.2120">
    <property type="match status" value="1"/>
</dbReference>
<dbReference type="GO" id="GO:0071973">
    <property type="term" value="P:bacterial-type flagellum-dependent cell motility"/>
    <property type="evidence" value="ECO:0007669"/>
    <property type="project" value="TreeGrafter"/>
</dbReference>
<comment type="similarity">
    <text evidence="1 5">Belongs to the FliD family.</text>
</comment>
<protein>
    <recommendedName>
        <fullName evidence="5">Flagellar hook-associated protein 2</fullName>
        <shortName evidence="5">HAP2</shortName>
    </recommendedName>
    <alternativeName>
        <fullName evidence="5">Flagellar cap protein</fullName>
    </alternativeName>
</protein>
<sequence>MSLKMIDTINNGSGDGWMITNNLRVSGLASGIDTETMVKKLMDAEKAQLNKILQNKTKTEWKVDAYRDVNTKFLDLRTSMESLRLESTFTKSKLTSSDSSKVDVTLSGIPSRSEYIISSVKTYQPGTPSSVKFASTSLSSETTELGTGNGFQFTLNGETISLTAQDTIRSSITKINELAAKTGVTASYSSGDQAIVFTSKDPATSMTISNLSNSNNVLNLAAGSISETQNDFPAGNTSGATGVSAIQAVGGQVTINGTTLTLKNNELTYDGVTFTFKNDMPAGSNVTITKKTDVDAIYDTIKGFVDKYNDTIKALHDKVEEKKYKDYAPLLDDQKTNMKDKEIELWEEKAKSGLLQDDQIISSALDKLRTALYSNVSDVDSTKMNKQFDSLADIGITTSSNYKDNGKLEIDETKLREALENHINDVSLLFSKKYDTKSSLNNTANNKDEFANSGAGWRLYDQINETMKKITKTAGTSSDSYLSKALSQFDTQIDSWEKRLQTKEDYYWKQFNAMEQAIQKSNSQSSWLTQQMGG</sequence>
<organism evidence="8 9">
    <name type="scientific">Neobacillus cucumis</name>
    <dbReference type="NCBI Taxonomy" id="1740721"/>
    <lineage>
        <taxon>Bacteria</taxon>
        <taxon>Bacillati</taxon>
        <taxon>Bacillota</taxon>
        <taxon>Bacilli</taxon>
        <taxon>Bacillales</taxon>
        <taxon>Bacillaceae</taxon>
        <taxon>Neobacillus</taxon>
    </lineage>
</organism>
<dbReference type="InterPro" id="IPR003481">
    <property type="entry name" value="FliD_N"/>
</dbReference>
<reference evidence="8 9" key="1">
    <citation type="submission" date="2017-11" db="EMBL/GenBank/DDBJ databases">
        <title>Comparitive Functional Genomics of Dry Heat Resistant strains isolated from the Viking Spacecraft.</title>
        <authorList>
            <person name="Seuylemezian A."/>
            <person name="Cooper K."/>
            <person name="Vaishampayan P."/>
        </authorList>
    </citation>
    <scope>NUCLEOTIDE SEQUENCE [LARGE SCALE GENOMIC DNA]</scope>
    <source>
        <strain evidence="8 9">V32-6</strain>
    </source>
</reference>
<feature type="domain" description="Flagellar hook-associated protein 2 C-terminal" evidence="7">
    <location>
        <begin position="252"/>
        <end position="522"/>
    </location>
</feature>
<keyword evidence="9" id="KW-1185">Reference proteome</keyword>
<dbReference type="InterPro" id="IPR010810">
    <property type="entry name" value="Flagellin_hook_IN_motif"/>
</dbReference>
<evidence type="ECO:0000256" key="2">
    <source>
        <dbReference type="ARBA" id="ARBA00011255"/>
    </source>
</evidence>
<keyword evidence="4 5" id="KW-0975">Bacterial flagellum</keyword>
<proteinExistence type="inferred from homology"/>
<evidence type="ECO:0000256" key="3">
    <source>
        <dbReference type="ARBA" id="ARBA00023054"/>
    </source>
</evidence>
<dbReference type="InterPro" id="IPR040026">
    <property type="entry name" value="FliD"/>
</dbReference>
<dbReference type="Pfam" id="PF02465">
    <property type="entry name" value="FliD_N"/>
    <property type="match status" value="1"/>
</dbReference>
<evidence type="ECO:0000256" key="5">
    <source>
        <dbReference type="RuleBase" id="RU362066"/>
    </source>
</evidence>
<dbReference type="Pfam" id="PF07195">
    <property type="entry name" value="FliD_C"/>
    <property type="match status" value="1"/>
</dbReference>
<keyword evidence="3" id="KW-0175">Coiled coil</keyword>
<dbReference type="OrthoDB" id="9776025at2"/>
<dbReference type="Proteomes" id="UP000234950">
    <property type="component" value="Unassembled WGS sequence"/>
</dbReference>
<evidence type="ECO:0000259" key="7">
    <source>
        <dbReference type="Pfam" id="PF07195"/>
    </source>
</evidence>
<dbReference type="Pfam" id="PF07196">
    <property type="entry name" value="Flagellin_IN"/>
    <property type="match status" value="1"/>
</dbReference>
<dbReference type="PANTHER" id="PTHR30288">
    <property type="entry name" value="FLAGELLAR CAP/ASSEMBLY PROTEIN FLID"/>
    <property type="match status" value="1"/>
</dbReference>
<accession>A0A2N5H7F8</accession>
<dbReference type="GO" id="GO:0009424">
    <property type="term" value="C:bacterial-type flagellum hook"/>
    <property type="evidence" value="ECO:0007669"/>
    <property type="project" value="UniProtKB-UniRule"/>
</dbReference>
<dbReference type="EMBL" id="PGVE01000095">
    <property type="protein sequence ID" value="PLS01453.1"/>
    <property type="molecule type" value="Genomic_DNA"/>
</dbReference>
<keyword evidence="5" id="KW-0964">Secreted</keyword>
<evidence type="ECO:0000313" key="9">
    <source>
        <dbReference type="Proteomes" id="UP000234950"/>
    </source>
</evidence>
<comment type="subcellular location">
    <subcellularLocation>
        <location evidence="5">Secreted</location>
    </subcellularLocation>
    <subcellularLocation>
        <location evidence="5">Bacterial flagellum</location>
    </subcellularLocation>
</comment>
<evidence type="ECO:0000259" key="6">
    <source>
        <dbReference type="Pfam" id="PF02465"/>
    </source>
</evidence>
<dbReference type="GO" id="GO:0009421">
    <property type="term" value="C:bacterial-type flagellum filament cap"/>
    <property type="evidence" value="ECO:0007669"/>
    <property type="project" value="InterPro"/>
</dbReference>
<dbReference type="InterPro" id="IPR010809">
    <property type="entry name" value="FliD_C"/>
</dbReference>
<evidence type="ECO:0000256" key="1">
    <source>
        <dbReference type="ARBA" id="ARBA00009764"/>
    </source>
</evidence>
<evidence type="ECO:0000313" key="8">
    <source>
        <dbReference type="EMBL" id="PLS01453.1"/>
    </source>
</evidence>
<dbReference type="PANTHER" id="PTHR30288:SF0">
    <property type="entry name" value="FLAGELLAR HOOK-ASSOCIATED PROTEIN 2"/>
    <property type="match status" value="1"/>
</dbReference>
<dbReference type="GO" id="GO:0007155">
    <property type="term" value="P:cell adhesion"/>
    <property type="evidence" value="ECO:0007669"/>
    <property type="project" value="InterPro"/>
</dbReference>
<comment type="subunit">
    <text evidence="2 5">Homopentamer.</text>
</comment>
<dbReference type="AlphaFoldDB" id="A0A2N5H7F8"/>